<organism evidence="2 3">
    <name type="scientific">Sorghum bicolor</name>
    <name type="common">Sorghum</name>
    <name type="synonym">Sorghum vulgare</name>
    <dbReference type="NCBI Taxonomy" id="4558"/>
    <lineage>
        <taxon>Eukaryota</taxon>
        <taxon>Viridiplantae</taxon>
        <taxon>Streptophyta</taxon>
        <taxon>Embryophyta</taxon>
        <taxon>Tracheophyta</taxon>
        <taxon>Spermatophyta</taxon>
        <taxon>Magnoliopsida</taxon>
        <taxon>Liliopsida</taxon>
        <taxon>Poales</taxon>
        <taxon>Poaceae</taxon>
        <taxon>PACMAD clade</taxon>
        <taxon>Panicoideae</taxon>
        <taxon>Andropogonodae</taxon>
        <taxon>Andropogoneae</taxon>
        <taxon>Sorghinae</taxon>
        <taxon>Sorghum</taxon>
    </lineage>
</organism>
<dbReference type="Proteomes" id="UP000000768">
    <property type="component" value="Chromosome 6"/>
</dbReference>
<keyword evidence="1" id="KW-0812">Transmembrane</keyword>
<accession>A0A1Z5RFN3</accession>
<keyword evidence="1" id="KW-1133">Transmembrane helix</keyword>
<reference evidence="3" key="2">
    <citation type="journal article" date="2018" name="Plant J.">
        <title>The Sorghum bicolor reference genome: improved assembly, gene annotations, a transcriptome atlas, and signatures of genome organization.</title>
        <authorList>
            <person name="McCormick R.F."/>
            <person name="Truong S.K."/>
            <person name="Sreedasyam A."/>
            <person name="Jenkins J."/>
            <person name="Shu S."/>
            <person name="Sims D."/>
            <person name="Kennedy M."/>
            <person name="Amirebrahimi M."/>
            <person name="Weers B.D."/>
            <person name="McKinley B."/>
            <person name="Mattison A."/>
            <person name="Morishige D.T."/>
            <person name="Grimwood J."/>
            <person name="Schmutz J."/>
            <person name="Mullet J.E."/>
        </authorList>
    </citation>
    <scope>NUCLEOTIDE SEQUENCE [LARGE SCALE GENOMIC DNA]</scope>
    <source>
        <strain evidence="3">cv. BTx623</strain>
    </source>
</reference>
<name>A0A1Z5RFN3_SORBI</name>
<dbReference type="AlphaFoldDB" id="A0A1Z5RFN3"/>
<evidence type="ECO:0000313" key="2">
    <source>
        <dbReference type="EMBL" id="OQU82548.1"/>
    </source>
</evidence>
<keyword evidence="1" id="KW-0472">Membrane</keyword>
<dbReference type="Gramene" id="OQU82548">
    <property type="protein sequence ID" value="OQU82548"/>
    <property type="gene ID" value="SORBI_3006G261550"/>
</dbReference>
<feature type="transmembrane region" description="Helical" evidence="1">
    <location>
        <begin position="110"/>
        <end position="129"/>
    </location>
</feature>
<keyword evidence="3" id="KW-1185">Reference proteome</keyword>
<dbReference type="OMA" id="DPTSCGY"/>
<evidence type="ECO:0000313" key="3">
    <source>
        <dbReference type="Proteomes" id="UP000000768"/>
    </source>
</evidence>
<gene>
    <name evidence="2" type="ORF">SORBI_3006G261550</name>
</gene>
<dbReference type="EMBL" id="CM000765">
    <property type="protein sequence ID" value="OQU82548.1"/>
    <property type="molecule type" value="Genomic_DNA"/>
</dbReference>
<dbReference type="InParanoid" id="A0A1Z5RFN3"/>
<protein>
    <submittedName>
        <fullName evidence="2">Uncharacterized protein</fullName>
    </submittedName>
</protein>
<proteinExistence type="predicted"/>
<evidence type="ECO:0000256" key="1">
    <source>
        <dbReference type="SAM" id="Phobius"/>
    </source>
</evidence>
<reference evidence="2 3" key="1">
    <citation type="journal article" date="2009" name="Nature">
        <title>The Sorghum bicolor genome and the diversification of grasses.</title>
        <authorList>
            <person name="Paterson A.H."/>
            <person name="Bowers J.E."/>
            <person name="Bruggmann R."/>
            <person name="Dubchak I."/>
            <person name="Grimwood J."/>
            <person name="Gundlach H."/>
            <person name="Haberer G."/>
            <person name="Hellsten U."/>
            <person name="Mitros T."/>
            <person name="Poliakov A."/>
            <person name="Schmutz J."/>
            <person name="Spannagl M."/>
            <person name="Tang H."/>
            <person name="Wang X."/>
            <person name="Wicker T."/>
            <person name="Bharti A.K."/>
            <person name="Chapman J."/>
            <person name="Feltus F.A."/>
            <person name="Gowik U."/>
            <person name="Grigoriev I.V."/>
            <person name="Lyons E."/>
            <person name="Maher C.A."/>
            <person name="Martis M."/>
            <person name="Narechania A."/>
            <person name="Otillar R.P."/>
            <person name="Penning B.W."/>
            <person name="Salamov A.A."/>
            <person name="Wang Y."/>
            <person name="Zhang L."/>
            <person name="Carpita N.C."/>
            <person name="Freeling M."/>
            <person name="Gingle A.R."/>
            <person name="Hash C.T."/>
            <person name="Keller B."/>
            <person name="Klein P."/>
            <person name="Kresovich S."/>
            <person name="McCann M.C."/>
            <person name="Ming R."/>
            <person name="Peterson D.G."/>
            <person name="Mehboob-ur-Rahman"/>
            <person name="Ware D."/>
            <person name="Westhoff P."/>
            <person name="Mayer K.F."/>
            <person name="Messing J."/>
            <person name="Rokhsar D.S."/>
        </authorList>
    </citation>
    <scope>NUCLEOTIDE SEQUENCE [LARGE SCALE GENOMIC DNA]</scope>
    <source>
        <strain evidence="3">cv. BTx623</strain>
    </source>
</reference>
<sequence>MGSPMKSTSAGSSCSGKCPKCHVGSLVRIQSHQPNTYGKWFVKCSENIWGDPTSCGYIRPDVQNVKSEAQEHGLEAEPSARGCCSEMKDEVKLLNQRIDSVVTEVWNLKVAFVGCVGVVIGVLVAYMLLK</sequence>